<dbReference type="Pfam" id="PF20182">
    <property type="entry name" value="DUF6545"/>
    <property type="match status" value="1"/>
</dbReference>
<sequence>MLRSVFEILIPALLWTAVIWRAPWAFRSPATRALWGTLITMALALTTRPAPVARFLEDGTGLPEVSVLIKHLLGIAAATFLLDYVFAIRGRPGEGIQSIRVRHAAAGVACVVMAVLSIFFFRHEDIGPDGIDAHYGDRPVQLYLTVYYLFFFASTLLACRLFWSNRLNVPAGLLRTGVRLMAASTGIGAVYVLYRVYYIATHTVVAVDAVTGKPVRPVEPIGELLPAVAAILLVLGISMPPVRTVSHYVRDQYAMWRLHPLWADLVAVAPQVVFGTPAGRVRNLFVLGDRSLDVAHRAFEIRDAALALRDTVPSADPSTAVATSDSPAVDQARARTEALWLHAALQHHTTGRPPAGGMPPEPDHPGGATPQEEITWLLKVAAAYRRLPPARQA</sequence>
<feature type="region of interest" description="Disordered" evidence="1">
    <location>
        <begin position="348"/>
        <end position="372"/>
    </location>
</feature>
<feature type="transmembrane region" description="Helical" evidence="2">
    <location>
        <begin position="6"/>
        <end position="26"/>
    </location>
</feature>
<dbReference type="Proteomes" id="UP000450000">
    <property type="component" value="Unassembled WGS sequence"/>
</dbReference>
<comment type="caution">
    <text evidence="4">The sequence shown here is derived from an EMBL/GenBank/DDBJ whole genome shotgun (WGS) entry which is preliminary data.</text>
</comment>
<feature type="transmembrane region" description="Helical" evidence="2">
    <location>
        <begin position="220"/>
        <end position="242"/>
    </location>
</feature>
<keyword evidence="2" id="KW-0812">Transmembrane</keyword>
<evidence type="ECO:0000256" key="2">
    <source>
        <dbReference type="SAM" id="Phobius"/>
    </source>
</evidence>
<reference evidence="4 5" key="1">
    <citation type="submission" date="2019-09" db="EMBL/GenBank/DDBJ databases">
        <title>Genome Sequences of Streptomyces kaniharaensis ATCC 21070.</title>
        <authorList>
            <person name="Zhu W."/>
            <person name="De Crecy-Lagard V."/>
            <person name="Richards N.G."/>
        </authorList>
    </citation>
    <scope>NUCLEOTIDE SEQUENCE [LARGE SCALE GENOMIC DNA]</scope>
    <source>
        <strain evidence="4 5">SF-557</strain>
    </source>
</reference>
<evidence type="ECO:0000313" key="5">
    <source>
        <dbReference type="Proteomes" id="UP000450000"/>
    </source>
</evidence>
<feature type="transmembrane region" description="Helical" evidence="2">
    <location>
        <begin position="68"/>
        <end position="87"/>
    </location>
</feature>
<gene>
    <name evidence="4" type="ORF">F7Q99_19485</name>
</gene>
<proteinExistence type="predicted"/>
<dbReference type="AlphaFoldDB" id="A0A6N7KWK6"/>
<keyword evidence="2" id="KW-0472">Membrane</keyword>
<feature type="transmembrane region" description="Helical" evidence="2">
    <location>
        <begin position="99"/>
        <end position="120"/>
    </location>
</feature>
<feature type="transmembrane region" description="Helical" evidence="2">
    <location>
        <begin position="140"/>
        <end position="159"/>
    </location>
</feature>
<protein>
    <recommendedName>
        <fullName evidence="3">DUF6545 domain-containing protein</fullName>
    </recommendedName>
</protein>
<feature type="transmembrane region" description="Helical" evidence="2">
    <location>
        <begin position="180"/>
        <end position="200"/>
    </location>
</feature>
<dbReference type="RefSeq" id="WP_195911115.1">
    <property type="nucleotide sequence ID" value="NZ_WBOF01000001.1"/>
</dbReference>
<accession>A0A6N7KWK6</accession>
<feature type="transmembrane region" description="Helical" evidence="2">
    <location>
        <begin position="33"/>
        <end position="56"/>
    </location>
</feature>
<keyword evidence="5" id="KW-1185">Reference proteome</keyword>
<keyword evidence="2" id="KW-1133">Transmembrane helix</keyword>
<evidence type="ECO:0000256" key="1">
    <source>
        <dbReference type="SAM" id="MobiDB-lite"/>
    </source>
</evidence>
<dbReference type="InterPro" id="IPR050039">
    <property type="entry name" value="MAB_1171c-like"/>
</dbReference>
<dbReference type="InterPro" id="IPR046675">
    <property type="entry name" value="DUF6545"/>
</dbReference>
<organism evidence="4 5">
    <name type="scientific">Streptomyces kaniharaensis</name>
    <dbReference type="NCBI Taxonomy" id="212423"/>
    <lineage>
        <taxon>Bacteria</taxon>
        <taxon>Bacillati</taxon>
        <taxon>Actinomycetota</taxon>
        <taxon>Actinomycetes</taxon>
        <taxon>Kitasatosporales</taxon>
        <taxon>Streptomycetaceae</taxon>
        <taxon>Streptomyces</taxon>
    </lineage>
</organism>
<dbReference type="EMBL" id="WBOF01000001">
    <property type="protein sequence ID" value="MQS14384.1"/>
    <property type="molecule type" value="Genomic_DNA"/>
</dbReference>
<evidence type="ECO:0000259" key="3">
    <source>
        <dbReference type="Pfam" id="PF20182"/>
    </source>
</evidence>
<evidence type="ECO:0000313" key="4">
    <source>
        <dbReference type="EMBL" id="MQS14384.1"/>
    </source>
</evidence>
<dbReference type="NCBIfam" id="NF042915">
    <property type="entry name" value="MAB_1171c_fam"/>
    <property type="match status" value="1"/>
</dbReference>
<feature type="domain" description="DUF6545" evidence="3">
    <location>
        <begin position="249"/>
        <end position="386"/>
    </location>
</feature>
<name>A0A6N7KWK6_9ACTN</name>